<evidence type="ECO:0000256" key="2">
    <source>
        <dbReference type="ARBA" id="ARBA00022692"/>
    </source>
</evidence>
<dbReference type="Proteomes" id="UP000601768">
    <property type="component" value="Unassembled WGS sequence"/>
</dbReference>
<comment type="caution">
    <text evidence="8">The sequence shown here is derived from an EMBL/GenBank/DDBJ whole genome shotgun (WGS) entry which is preliminary data.</text>
</comment>
<keyword evidence="4 7" id="KW-0472">Membrane</keyword>
<evidence type="ECO:0000256" key="4">
    <source>
        <dbReference type="ARBA" id="ARBA00023136"/>
    </source>
</evidence>
<sequence>MRLFQGAIAFLLLTGILIATGVYQYAQYKHQSIRVTQPQLIKINSGQSAAGVIKQLVTQDVIKKSLWSKVLFRLEPKFAKLKSGTYELLPGMRLSDVLRMMRKGDEKLFSITLVEGLRWRDWYAQIINTPNILSGEFDEQQLLKELSISSGSLEGWLMPDTYWFHDGYSVKQLVEVAYQAMQDYLAEQWPSRDQGLPYTSQYEALIMASIIEKETAVAQERAHIAGVFVNRLNNHMRLQTDPTVIYGLGDQFDGDIKRADLRRLTPYNTYRINGLPPTPIAMSGKAAIDAALHPATTDDLYFVAKGDGSHHFSASLQEHNQAVKRYQLNQSGQ</sequence>
<dbReference type="GO" id="GO:0071555">
    <property type="term" value="P:cell wall organization"/>
    <property type="evidence" value="ECO:0007669"/>
    <property type="project" value="UniProtKB-KW"/>
</dbReference>
<evidence type="ECO:0000256" key="3">
    <source>
        <dbReference type="ARBA" id="ARBA00022989"/>
    </source>
</evidence>
<dbReference type="GO" id="GO:0008932">
    <property type="term" value="F:lytic endotransglycosylase activity"/>
    <property type="evidence" value="ECO:0007669"/>
    <property type="project" value="UniProtKB-UniRule"/>
</dbReference>
<keyword evidence="2 7" id="KW-0812">Transmembrane</keyword>
<dbReference type="AlphaFoldDB" id="A0A8J6M3U0"/>
<keyword evidence="5 7" id="KW-0456">Lyase</keyword>
<gene>
    <name evidence="7 8" type="primary">mltG</name>
    <name evidence="8" type="ORF">H8B19_18340</name>
</gene>
<feature type="site" description="Important for catalytic activity" evidence="7">
    <location>
        <position position="214"/>
    </location>
</feature>
<keyword evidence="1 7" id="KW-1003">Cell membrane</keyword>
<dbReference type="PANTHER" id="PTHR30518:SF2">
    <property type="entry name" value="ENDOLYTIC MUREIN TRANSGLYCOSYLASE"/>
    <property type="match status" value="1"/>
</dbReference>
<dbReference type="GO" id="GO:0005886">
    <property type="term" value="C:plasma membrane"/>
    <property type="evidence" value="ECO:0007669"/>
    <property type="project" value="UniProtKB-UniRule"/>
</dbReference>
<dbReference type="PANTHER" id="PTHR30518">
    <property type="entry name" value="ENDOLYTIC MUREIN TRANSGLYCOSYLASE"/>
    <property type="match status" value="1"/>
</dbReference>
<dbReference type="EC" id="4.2.2.29" evidence="7"/>
<keyword evidence="6 7" id="KW-0961">Cell wall biogenesis/degradation</keyword>
<comment type="catalytic activity">
    <reaction evidence="7">
        <text>a peptidoglycan chain = a peptidoglycan chain with N-acetyl-1,6-anhydromuramyl-[peptide] at the reducing end + a peptidoglycan chain with N-acetylglucosamine at the non-reducing end.</text>
        <dbReference type="EC" id="4.2.2.29"/>
    </reaction>
</comment>
<keyword evidence="9" id="KW-1185">Reference proteome</keyword>
<dbReference type="RefSeq" id="WP_186508532.1">
    <property type="nucleotide sequence ID" value="NZ_JACNEP010000027.1"/>
</dbReference>
<comment type="function">
    <text evidence="7">Functions as a peptidoglycan terminase that cleaves nascent peptidoglycan strands endolytically to terminate their elongation.</text>
</comment>
<evidence type="ECO:0000313" key="8">
    <source>
        <dbReference type="EMBL" id="MBC3767843.1"/>
    </source>
</evidence>
<organism evidence="8 9">
    <name type="scientific">Neptunicella marina</name>
    <dbReference type="NCBI Taxonomy" id="2125989"/>
    <lineage>
        <taxon>Bacteria</taxon>
        <taxon>Pseudomonadati</taxon>
        <taxon>Pseudomonadota</taxon>
        <taxon>Gammaproteobacteria</taxon>
        <taxon>Alteromonadales</taxon>
        <taxon>Alteromonadaceae</taxon>
        <taxon>Neptunicella</taxon>
    </lineage>
</organism>
<evidence type="ECO:0000256" key="7">
    <source>
        <dbReference type="HAMAP-Rule" id="MF_02065"/>
    </source>
</evidence>
<reference evidence="8" key="1">
    <citation type="journal article" date="2018" name="Int. J. Syst. Evol. Microbiol.">
        <title>Neptunicella marina gen. nov., sp. nov., isolated from surface seawater.</title>
        <authorList>
            <person name="Liu X."/>
            <person name="Lai Q."/>
            <person name="Du Y."/>
            <person name="Zhang X."/>
            <person name="Liu Z."/>
            <person name="Sun F."/>
            <person name="Shao Z."/>
        </authorList>
    </citation>
    <scope>NUCLEOTIDE SEQUENCE</scope>
    <source>
        <strain evidence="8">S27-2</strain>
    </source>
</reference>
<reference evidence="8" key="2">
    <citation type="submission" date="2020-08" db="EMBL/GenBank/DDBJ databases">
        <authorList>
            <person name="Lai Q."/>
        </authorList>
    </citation>
    <scope>NUCLEOTIDE SEQUENCE</scope>
    <source>
        <strain evidence="8">S27-2</strain>
    </source>
</reference>
<comment type="similarity">
    <text evidence="7">Belongs to the transglycosylase MltG family.</text>
</comment>
<keyword evidence="3 7" id="KW-1133">Transmembrane helix</keyword>
<dbReference type="Pfam" id="PF02618">
    <property type="entry name" value="YceG"/>
    <property type="match status" value="1"/>
</dbReference>
<evidence type="ECO:0000256" key="1">
    <source>
        <dbReference type="ARBA" id="ARBA00022475"/>
    </source>
</evidence>
<dbReference type="InterPro" id="IPR003770">
    <property type="entry name" value="MLTG-like"/>
</dbReference>
<evidence type="ECO:0000256" key="5">
    <source>
        <dbReference type="ARBA" id="ARBA00023239"/>
    </source>
</evidence>
<dbReference type="Gene3D" id="3.30.160.60">
    <property type="entry name" value="Classic Zinc Finger"/>
    <property type="match status" value="1"/>
</dbReference>
<dbReference type="EMBL" id="JACNEP010000027">
    <property type="protein sequence ID" value="MBC3767843.1"/>
    <property type="molecule type" value="Genomic_DNA"/>
</dbReference>
<name>A0A8J6M3U0_9ALTE</name>
<dbReference type="Gene3D" id="3.30.1490.480">
    <property type="entry name" value="Endolytic murein transglycosylase"/>
    <property type="match status" value="1"/>
</dbReference>
<proteinExistence type="inferred from homology"/>
<evidence type="ECO:0000313" key="9">
    <source>
        <dbReference type="Proteomes" id="UP000601768"/>
    </source>
</evidence>
<keyword evidence="7" id="KW-0997">Cell inner membrane</keyword>
<dbReference type="GO" id="GO:0009252">
    <property type="term" value="P:peptidoglycan biosynthetic process"/>
    <property type="evidence" value="ECO:0007669"/>
    <property type="project" value="UniProtKB-UniRule"/>
</dbReference>
<evidence type="ECO:0000256" key="6">
    <source>
        <dbReference type="ARBA" id="ARBA00023316"/>
    </source>
</evidence>
<dbReference type="CDD" id="cd08010">
    <property type="entry name" value="MltG_like"/>
    <property type="match status" value="1"/>
</dbReference>
<dbReference type="HAMAP" id="MF_02065">
    <property type="entry name" value="MltG"/>
    <property type="match status" value="1"/>
</dbReference>
<protein>
    <recommendedName>
        <fullName evidence="7">Endolytic murein transglycosylase</fullName>
        <ecNumber evidence="7">4.2.2.29</ecNumber>
    </recommendedName>
    <alternativeName>
        <fullName evidence="7">Peptidoglycan lytic transglycosylase</fullName>
    </alternativeName>
    <alternativeName>
        <fullName evidence="7">Peptidoglycan polymerization terminase</fullName>
    </alternativeName>
</protein>
<accession>A0A8J6M3U0</accession>
<dbReference type="NCBIfam" id="TIGR00247">
    <property type="entry name" value="endolytic transglycosylase MltG"/>
    <property type="match status" value="1"/>
</dbReference>